<keyword evidence="4" id="KW-0539">Nucleus</keyword>
<feature type="domain" description="Xylanolytic transcriptional activator regulatory" evidence="6">
    <location>
        <begin position="309"/>
        <end position="382"/>
    </location>
</feature>
<feature type="compositionally biased region" description="Low complexity" evidence="5">
    <location>
        <begin position="81"/>
        <end position="90"/>
    </location>
</feature>
<dbReference type="OrthoDB" id="4456959at2759"/>
<organism evidence="7 8">
    <name type="scientific">Marasmius oreades</name>
    <name type="common">fairy-ring Marasmius</name>
    <dbReference type="NCBI Taxonomy" id="181124"/>
    <lineage>
        <taxon>Eukaryota</taxon>
        <taxon>Fungi</taxon>
        <taxon>Dikarya</taxon>
        <taxon>Basidiomycota</taxon>
        <taxon>Agaricomycotina</taxon>
        <taxon>Agaricomycetes</taxon>
        <taxon>Agaricomycetidae</taxon>
        <taxon>Agaricales</taxon>
        <taxon>Marasmiineae</taxon>
        <taxon>Marasmiaceae</taxon>
        <taxon>Marasmius</taxon>
    </lineage>
</organism>
<dbReference type="AlphaFoldDB" id="A0A9P7ULF3"/>
<dbReference type="Proteomes" id="UP001049176">
    <property type="component" value="Chromosome 10"/>
</dbReference>
<dbReference type="CDD" id="cd12148">
    <property type="entry name" value="fungal_TF_MHR"/>
    <property type="match status" value="1"/>
</dbReference>
<keyword evidence="2" id="KW-0479">Metal-binding</keyword>
<dbReference type="GO" id="GO:0006351">
    <property type="term" value="P:DNA-templated transcription"/>
    <property type="evidence" value="ECO:0007669"/>
    <property type="project" value="InterPro"/>
</dbReference>
<evidence type="ECO:0000313" key="7">
    <source>
        <dbReference type="EMBL" id="KAG7086508.1"/>
    </source>
</evidence>
<comment type="subcellular location">
    <subcellularLocation>
        <location evidence="1">Nucleus</location>
    </subcellularLocation>
</comment>
<comment type="caution">
    <text evidence="7">The sequence shown here is derived from an EMBL/GenBank/DDBJ whole genome shotgun (WGS) entry which is preliminary data.</text>
</comment>
<accession>A0A9P7ULF3</accession>
<reference evidence="7" key="1">
    <citation type="journal article" date="2021" name="Genome Biol. Evol.">
        <title>The assembled and annotated genome of the fairy-ring fungus Marasmius oreades.</title>
        <authorList>
            <person name="Hiltunen M."/>
            <person name="Ament-Velasquez S.L."/>
            <person name="Johannesson H."/>
        </authorList>
    </citation>
    <scope>NUCLEOTIDE SEQUENCE</scope>
    <source>
        <strain evidence="7">03SP1</strain>
    </source>
</reference>
<dbReference type="GO" id="GO:0003700">
    <property type="term" value="F:DNA-binding transcription factor activity"/>
    <property type="evidence" value="ECO:0007669"/>
    <property type="project" value="InterPro"/>
</dbReference>
<dbReference type="KEGG" id="more:E1B28_002461"/>
<proteinExistence type="predicted"/>
<sequence>MSLGLPETPAQKYVVSILSEFQSLIGSLVKCDSAKTPDGRCSNCISSNLLCPHTIPAKKRGPKGKHTKLHNLKSIDLDGIPESSHSPSGGSETGIGCRSPEAQTLRLDEGGFQDPVLANHLQKLCLDVSDSKFFGLTSAHLLLRHGHLAKKDCFMNKFVTQTYFKRDQFWNTPHWEKSLSSIVCLPFAFPEHDLMSCLVSLYFSKVNLIYPILHQPSFEDAILDGNHSIDPQLASILLLVCALGAKYANDPRVFLEAEEGKELSSGWRWFEQVQAYRESSSPFSSSLYELQYHCLAVLYLQGTSQPSPTWTLVGTGIRLAVEIGLHRRLPDNHQKTGEYELKQRAFWVLVCMDKILCSWLGRPCVIRDEDIDAEYPTECDDEYWQNDGSQAVFRQPSHQPSKLSFFVHYLKLCEIISFAMVTIYSAKRPKLAIGLLPEDWDTRLEKQLNMAMKKWLDSIPEHLRWKPRPDDDIFLSQSVFLYAGYYFTEIQLQRPFFQHNSLQTISLGAAKSAIEVVSCLVQKQQVVYHPEIIFSCFTSITVLLTDMWKSKRNQPEFDGSQALAHARKAIQTLHAFESRYLLAGRLCDLLDDFCFGLDISAESSSASLSSKHHSGARSSIALTVNCSSLTTRPITNPEYLTVSSLPPHTYRDTSPSELSGLYVKHFPSSPATERDSSMDPNSRWSVGRVVGSENVIEGNCEEYLNVSSSLHATMDVDFWQIPSDTQEDSFI</sequence>
<dbReference type="InterPro" id="IPR050987">
    <property type="entry name" value="AtrR-like"/>
</dbReference>
<dbReference type="EMBL" id="CM032190">
    <property type="protein sequence ID" value="KAG7086508.1"/>
    <property type="molecule type" value="Genomic_DNA"/>
</dbReference>
<evidence type="ECO:0000259" key="6">
    <source>
        <dbReference type="SMART" id="SM00906"/>
    </source>
</evidence>
<dbReference type="InterPro" id="IPR007219">
    <property type="entry name" value="XnlR_reg_dom"/>
</dbReference>
<dbReference type="Pfam" id="PF04082">
    <property type="entry name" value="Fungal_trans"/>
    <property type="match status" value="1"/>
</dbReference>
<evidence type="ECO:0000256" key="2">
    <source>
        <dbReference type="ARBA" id="ARBA00022723"/>
    </source>
</evidence>
<keyword evidence="8" id="KW-1185">Reference proteome</keyword>
<keyword evidence="3" id="KW-0238">DNA-binding</keyword>
<evidence type="ECO:0000313" key="8">
    <source>
        <dbReference type="Proteomes" id="UP001049176"/>
    </source>
</evidence>
<gene>
    <name evidence="7" type="ORF">E1B28_002461</name>
</gene>
<dbReference type="GO" id="GO:0005634">
    <property type="term" value="C:nucleus"/>
    <property type="evidence" value="ECO:0007669"/>
    <property type="project" value="UniProtKB-SubCell"/>
</dbReference>
<feature type="region of interest" description="Disordered" evidence="5">
    <location>
        <begin position="77"/>
        <end position="96"/>
    </location>
</feature>
<dbReference type="PANTHER" id="PTHR46910:SF3">
    <property type="entry name" value="HALOTOLERANCE PROTEIN 9-RELATED"/>
    <property type="match status" value="1"/>
</dbReference>
<dbReference type="GO" id="GO:0008270">
    <property type="term" value="F:zinc ion binding"/>
    <property type="evidence" value="ECO:0007669"/>
    <property type="project" value="InterPro"/>
</dbReference>
<evidence type="ECO:0000256" key="3">
    <source>
        <dbReference type="ARBA" id="ARBA00023125"/>
    </source>
</evidence>
<dbReference type="GO" id="GO:0003677">
    <property type="term" value="F:DNA binding"/>
    <property type="evidence" value="ECO:0007669"/>
    <property type="project" value="UniProtKB-KW"/>
</dbReference>
<evidence type="ECO:0000256" key="1">
    <source>
        <dbReference type="ARBA" id="ARBA00004123"/>
    </source>
</evidence>
<evidence type="ECO:0000256" key="5">
    <source>
        <dbReference type="SAM" id="MobiDB-lite"/>
    </source>
</evidence>
<dbReference type="RefSeq" id="XP_043002979.1">
    <property type="nucleotide sequence ID" value="XM_043159379.1"/>
</dbReference>
<name>A0A9P7ULF3_9AGAR</name>
<dbReference type="PANTHER" id="PTHR46910">
    <property type="entry name" value="TRANSCRIPTION FACTOR PDR1"/>
    <property type="match status" value="1"/>
</dbReference>
<evidence type="ECO:0000256" key="4">
    <source>
        <dbReference type="ARBA" id="ARBA00023242"/>
    </source>
</evidence>
<protein>
    <recommendedName>
        <fullName evidence="6">Xylanolytic transcriptional activator regulatory domain-containing protein</fullName>
    </recommendedName>
</protein>
<dbReference type="SMART" id="SM00906">
    <property type="entry name" value="Fungal_trans"/>
    <property type="match status" value="1"/>
</dbReference>
<dbReference type="GeneID" id="66071537"/>